<reference evidence="1" key="1">
    <citation type="submission" date="2014-09" db="EMBL/GenBank/DDBJ databases">
        <authorList>
            <person name="Magalhaes I.L.F."/>
            <person name="Oliveira U."/>
            <person name="Santos F.R."/>
            <person name="Vidigal T.H.D.A."/>
            <person name="Brescovit A.D."/>
            <person name="Santos A.J."/>
        </authorList>
    </citation>
    <scope>NUCLEOTIDE SEQUENCE</scope>
    <source>
        <tissue evidence="1">Shoot tissue taken approximately 20 cm above the soil surface</tissue>
    </source>
</reference>
<proteinExistence type="predicted"/>
<reference evidence="1" key="2">
    <citation type="journal article" date="2015" name="Data Brief">
        <title>Shoot transcriptome of the giant reed, Arundo donax.</title>
        <authorList>
            <person name="Barrero R.A."/>
            <person name="Guerrero F.D."/>
            <person name="Moolhuijzen P."/>
            <person name="Goolsby J.A."/>
            <person name="Tidwell J."/>
            <person name="Bellgard S.E."/>
            <person name="Bellgard M.I."/>
        </authorList>
    </citation>
    <scope>NUCLEOTIDE SEQUENCE</scope>
    <source>
        <tissue evidence="1">Shoot tissue taken approximately 20 cm above the soil surface</tissue>
    </source>
</reference>
<evidence type="ECO:0000313" key="1">
    <source>
        <dbReference type="EMBL" id="JAD48667.1"/>
    </source>
</evidence>
<dbReference type="EMBL" id="GBRH01249228">
    <property type="protein sequence ID" value="JAD48667.1"/>
    <property type="molecule type" value="Transcribed_RNA"/>
</dbReference>
<accession>A0A0A9ANN1</accession>
<dbReference type="AlphaFoldDB" id="A0A0A9ANN1"/>
<protein>
    <submittedName>
        <fullName evidence="1">Uncharacterized protein</fullName>
    </submittedName>
</protein>
<organism evidence="1">
    <name type="scientific">Arundo donax</name>
    <name type="common">Giant reed</name>
    <name type="synonym">Donax arundinaceus</name>
    <dbReference type="NCBI Taxonomy" id="35708"/>
    <lineage>
        <taxon>Eukaryota</taxon>
        <taxon>Viridiplantae</taxon>
        <taxon>Streptophyta</taxon>
        <taxon>Embryophyta</taxon>
        <taxon>Tracheophyta</taxon>
        <taxon>Spermatophyta</taxon>
        <taxon>Magnoliopsida</taxon>
        <taxon>Liliopsida</taxon>
        <taxon>Poales</taxon>
        <taxon>Poaceae</taxon>
        <taxon>PACMAD clade</taxon>
        <taxon>Arundinoideae</taxon>
        <taxon>Arundineae</taxon>
        <taxon>Arundo</taxon>
    </lineage>
</organism>
<sequence>MDPETDYFRMPSALLPNISFWNFCPRSVFLVISLSLEDSK</sequence>
<name>A0A0A9ANN1_ARUDO</name>